<dbReference type="Proteomes" id="UP000010388">
    <property type="component" value="Chromosome"/>
</dbReference>
<name>K9P8Z7_CYAGP</name>
<dbReference type="InterPro" id="IPR025458">
    <property type="entry name" value="DUF4278"/>
</dbReference>
<gene>
    <name evidence="1" type="ordered locus">Cyagr_2081</name>
</gene>
<protein>
    <submittedName>
        <fullName evidence="1">Uncharacterized protein</fullName>
    </submittedName>
</protein>
<proteinExistence type="predicted"/>
<reference evidence="2" key="1">
    <citation type="journal article" date="2013" name="Proc. Natl. Acad. Sci. U.S.A.">
        <title>Improving the coverage of the cyanobacterial phylum using diversity-driven genome sequencing.</title>
        <authorList>
            <person name="Shih P.M."/>
            <person name="Wu D."/>
            <person name="Latifi A."/>
            <person name="Axen S.D."/>
            <person name="Fewer D.P."/>
            <person name="Talla E."/>
            <person name="Calteau A."/>
            <person name="Cai F."/>
            <person name="Tandeau de Marsac N."/>
            <person name="Rippka R."/>
            <person name="Herdman M."/>
            <person name="Sivonen K."/>
            <person name="Coursin T."/>
            <person name="Laurent T."/>
            <person name="Goodwin L."/>
            <person name="Nolan M."/>
            <person name="Davenport K.W."/>
            <person name="Han C.S."/>
            <person name="Rubin E.M."/>
            <person name="Eisen J.A."/>
            <person name="Woyke T."/>
            <person name="Gugger M."/>
            <person name="Kerfeld C.A."/>
        </authorList>
    </citation>
    <scope>NUCLEOTIDE SEQUENCE [LARGE SCALE GENOMIC DNA]</scope>
    <source>
        <strain evidence="2">ATCC 27147 / PCC 6307</strain>
    </source>
</reference>
<evidence type="ECO:0000313" key="2">
    <source>
        <dbReference type="Proteomes" id="UP000010388"/>
    </source>
</evidence>
<dbReference type="KEGG" id="cgc:Cyagr_2081"/>
<dbReference type="AlphaFoldDB" id="K9P8Z7"/>
<sequence length="129" mass="14333">MTDTRSNVCFATKSTGGHPAARQAATGPILKECKEFQEMFKLDSAEALKMHQGSRPGLPISAFVAMARSALCYRGLPYDHSHDELPSPAPIDHVYRGHHYDAPLRHQPSPVDEALDLVYRGAHYHHHHA</sequence>
<dbReference type="EMBL" id="CP003495">
    <property type="protein sequence ID" value="AFY29201.1"/>
    <property type="molecule type" value="Genomic_DNA"/>
</dbReference>
<dbReference type="Pfam" id="PF14105">
    <property type="entry name" value="DUF4278"/>
    <property type="match status" value="1"/>
</dbReference>
<organism evidence="1 2">
    <name type="scientific">Cyanobium gracile (strain ATCC 27147 / PCC 6307)</name>
    <dbReference type="NCBI Taxonomy" id="292564"/>
    <lineage>
        <taxon>Bacteria</taxon>
        <taxon>Bacillati</taxon>
        <taxon>Cyanobacteriota</taxon>
        <taxon>Cyanophyceae</taxon>
        <taxon>Synechococcales</taxon>
        <taxon>Prochlorococcaceae</taxon>
        <taxon>Cyanobium</taxon>
    </lineage>
</organism>
<accession>K9P8Z7</accession>
<dbReference type="eggNOG" id="ENOG5030TS0">
    <property type="taxonomic scope" value="Bacteria"/>
</dbReference>
<evidence type="ECO:0000313" key="1">
    <source>
        <dbReference type="EMBL" id="AFY29201.1"/>
    </source>
</evidence>
<dbReference type="HOGENOM" id="CLU_1945174_0_0_3"/>